<sequence>MSSFWDGRVKARASTGDAWYAWLVILNCVTDFILLVLPLWLLAPLRIGFSQKAAIAAILVLADLLLGISIFRVVVVSQGWDKYDFTYRFAINYIWR</sequence>
<dbReference type="InterPro" id="IPR049326">
    <property type="entry name" value="Rhodopsin_dom_fungi"/>
</dbReference>
<accession>A0ABR0FVJ2</accession>
<name>A0ABR0FVJ2_9PEZI</name>
<evidence type="ECO:0000259" key="2">
    <source>
        <dbReference type="Pfam" id="PF20684"/>
    </source>
</evidence>
<dbReference type="RefSeq" id="XP_062735951.1">
    <property type="nucleotide sequence ID" value="XM_062872244.1"/>
</dbReference>
<evidence type="ECO:0000313" key="4">
    <source>
        <dbReference type="Proteomes" id="UP001322138"/>
    </source>
</evidence>
<feature type="transmembrane region" description="Helical" evidence="1">
    <location>
        <begin position="20"/>
        <end position="42"/>
    </location>
</feature>
<comment type="caution">
    <text evidence="3">The sequence shown here is derived from an EMBL/GenBank/DDBJ whole genome shotgun (WGS) entry which is preliminary data.</text>
</comment>
<keyword evidence="1" id="KW-1133">Transmembrane helix</keyword>
<keyword evidence="4" id="KW-1185">Reference proteome</keyword>
<protein>
    <recommendedName>
        <fullName evidence="2">Rhodopsin domain-containing protein</fullName>
    </recommendedName>
</protein>
<evidence type="ECO:0000313" key="3">
    <source>
        <dbReference type="EMBL" id="KAK4646975.1"/>
    </source>
</evidence>
<feature type="domain" description="Rhodopsin" evidence="2">
    <location>
        <begin position="2"/>
        <end position="95"/>
    </location>
</feature>
<organism evidence="3 4">
    <name type="scientific">Podospora bellae-mahoneyi</name>
    <dbReference type="NCBI Taxonomy" id="2093777"/>
    <lineage>
        <taxon>Eukaryota</taxon>
        <taxon>Fungi</taxon>
        <taxon>Dikarya</taxon>
        <taxon>Ascomycota</taxon>
        <taxon>Pezizomycotina</taxon>
        <taxon>Sordariomycetes</taxon>
        <taxon>Sordariomycetidae</taxon>
        <taxon>Sordariales</taxon>
        <taxon>Podosporaceae</taxon>
        <taxon>Podospora</taxon>
    </lineage>
</organism>
<evidence type="ECO:0000256" key="1">
    <source>
        <dbReference type="SAM" id="Phobius"/>
    </source>
</evidence>
<dbReference type="Pfam" id="PF20684">
    <property type="entry name" value="Fung_rhodopsin"/>
    <property type="match status" value="1"/>
</dbReference>
<gene>
    <name evidence="3" type="ORF">QC761_0029700</name>
</gene>
<keyword evidence="1" id="KW-0472">Membrane</keyword>
<dbReference type="GeneID" id="87891363"/>
<feature type="transmembrane region" description="Helical" evidence="1">
    <location>
        <begin position="54"/>
        <end position="75"/>
    </location>
</feature>
<keyword evidence="1" id="KW-0812">Transmembrane</keyword>
<dbReference type="EMBL" id="JAFFGZ010000003">
    <property type="protein sequence ID" value="KAK4646975.1"/>
    <property type="molecule type" value="Genomic_DNA"/>
</dbReference>
<dbReference type="Proteomes" id="UP001322138">
    <property type="component" value="Unassembled WGS sequence"/>
</dbReference>
<proteinExistence type="predicted"/>
<reference evidence="3 4" key="1">
    <citation type="journal article" date="2023" name="bioRxiv">
        <title>High-quality genome assemblies of four members of thePodospora anserinaspecies complex.</title>
        <authorList>
            <person name="Ament-Velasquez S.L."/>
            <person name="Vogan A.A."/>
            <person name="Wallerman O."/>
            <person name="Hartmann F."/>
            <person name="Gautier V."/>
            <person name="Silar P."/>
            <person name="Giraud T."/>
            <person name="Johannesson H."/>
        </authorList>
    </citation>
    <scope>NUCLEOTIDE SEQUENCE [LARGE SCALE GENOMIC DNA]</scope>
    <source>
        <strain evidence="3 4">CBS 112042</strain>
    </source>
</reference>